<evidence type="ECO:0000256" key="1">
    <source>
        <dbReference type="ARBA" id="ARBA00022598"/>
    </source>
</evidence>
<comment type="caution">
    <text evidence="8">The sequence shown here is derived from an EMBL/GenBank/DDBJ whole genome shotgun (WGS) entry which is preliminary data.</text>
</comment>
<evidence type="ECO:0000256" key="5">
    <source>
        <dbReference type="ARBA" id="ARBA00048539"/>
    </source>
</evidence>
<dbReference type="Gene3D" id="3.40.50.620">
    <property type="entry name" value="HUPs"/>
    <property type="match status" value="1"/>
</dbReference>
<dbReference type="InterPro" id="IPR012795">
    <property type="entry name" value="tRNA_Ile_lys_synt_N"/>
</dbReference>
<sequence>MIDETAEAVKTALGRFALERPAARRLLLGVSGGADSLALLLAAAALPLEVCVATVDHGLRQESAAEARFVAGICRDLGLSHRTLAWHSGDAVRGNLMGEAREARYRLLGAEAIRVGADAILVAQHADDQIETHRLARERGASGPALAGMRAWRDLEPGLVLVRPFLDLPKRALMDAVMRAGLSPVEDPTNVDLHYRRARIRAELAGAPQEVAELRSAIARAAGLRAAEDAAITAAIRRAGGEGRLRVDDAGAVVFEPAPGDEALWPRILTAAGGAPHPPQRAAVERLRDALASGGRAATLGGSRVERAGERLTIRREYGRTGPPGVEVAASGRLLFDRRFTISGAGETGAARLEPLGRLGLGGPVSRTLPVGIDRDGGVCAVHPRLGKRFPDVPTLRPRPCVAWRITADLPGGTGDRLTADPQNAANPAKAVGKDLAATYLR</sequence>
<organism evidence="8 9">
    <name type="scientific">Aureimonas phyllosphaerae</name>
    <dbReference type="NCBI Taxonomy" id="1166078"/>
    <lineage>
        <taxon>Bacteria</taxon>
        <taxon>Pseudomonadati</taxon>
        <taxon>Pseudomonadota</taxon>
        <taxon>Alphaproteobacteria</taxon>
        <taxon>Hyphomicrobiales</taxon>
        <taxon>Aurantimonadaceae</taxon>
        <taxon>Aureimonas</taxon>
    </lineage>
</organism>
<keyword evidence="1 6" id="KW-0436">Ligase</keyword>
<evidence type="ECO:0000256" key="2">
    <source>
        <dbReference type="ARBA" id="ARBA00022694"/>
    </source>
</evidence>
<dbReference type="GO" id="GO:0005737">
    <property type="term" value="C:cytoplasm"/>
    <property type="evidence" value="ECO:0007669"/>
    <property type="project" value="UniProtKB-SubCell"/>
</dbReference>
<dbReference type="Proteomes" id="UP000531216">
    <property type="component" value="Unassembled WGS sequence"/>
</dbReference>
<dbReference type="AlphaFoldDB" id="A0A7W6FSY5"/>
<evidence type="ECO:0000313" key="8">
    <source>
        <dbReference type="EMBL" id="MBB3934426.1"/>
    </source>
</evidence>
<evidence type="ECO:0000313" key="9">
    <source>
        <dbReference type="Proteomes" id="UP000531216"/>
    </source>
</evidence>
<gene>
    <name evidence="6" type="primary">tilS</name>
    <name evidence="8" type="ORF">GGR05_000537</name>
</gene>
<dbReference type="InterPro" id="IPR012094">
    <property type="entry name" value="tRNA_Ile_lys_synt"/>
</dbReference>
<reference evidence="8 9" key="1">
    <citation type="submission" date="2020-08" db="EMBL/GenBank/DDBJ databases">
        <title>Genomic Encyclopedia of Type Strains, Phase IV (KMG-IV): sequencing the most valuable type-strain genomes for metagenomic binning, comparative biology and taxonomic classification.</title>
        <authorList>
            <person name="Goeker M."/>
        </authorList>
    </citation>
    <scope>NUCLEOTIDE SEQUENCE [LARGE SCALE GENOMIC DNA]</scope>
    <source>
        <strain evidence="8 9">DSM 25024</strain>
    </source>
</reference>
<comment type="domain">
    <text evidence="6">The N-terminal region contains the highly conserved SGGXDS motif, predicted to be a P-loop motif involved in ATP binding.</text>
</comment>
<keyword evidence="4 6" id="KW-0067">ATP-binding</keyword>
<dbReference type="HAMAP" id="MF_01161">
    <property type="entry name" value="tRNA_Ile_lys_synt"/>
    <property type="match status" value="1"/>
</dbReference>
<feature type="domain" description="tRNA(Ile)-lysidine/2-thiocytidine synthase N-terminal" evidence="7">
    <location>
        <begin position="26"/>
        <end position="202"/>
    </location>
</feature>
<dbReference type="PANTHER" id="PTHR43033">
    <property type="entry name" value="TRNA(ILE)-LYSIDINE SYNTHASE-RELATED"/>
    <property type="match status" value="1"/>
</dbReference>
<dbReference type="InterPro" id="IPR011063">
    <property type="entry name" value="TilS/TtcA_N"/>
</dbReference>
<comment type="similarity">
    <text evidence="6">Belongs to the tRNA(Ile)-lysidine synthase family.</text>
</comment>
<dbReference type="GO" id="GO:0005524">
    <property type="term" value="F:ATP binding"/>
    <property type="evidence" value="ECO:0007669"/>
    <property type="project" value="UniProtKB-UniRule"/>
</dbReference>
<proteinExistence type="inferred from homology"/>
<comment type="catalytic activity">
    <reaction evidence="5 6">
        <text>cytidine(34) in tRNA(Ile2) + L-lysine + ATP = lysidine(34) in tRNA(Ile2) + AMP + diphosphate + H(+)</text>
        <dbReference type="Rhea" id="RHEA:43744"/>
        <dbReference type="Rhea" id="RHEA-COMP:10625"/>
        <dbReference type="Rhea" id="RHEA-COMP:10670"/>
        <dbReference type="ChEBI" id="CHEBI:15378"/>
        <dbReference type="ChEBI" id="CHEBI:30616"/>
        <dbReference type="ChEBI" id="CHEBI:32551"/>
        <dbReference type="ChEBI" id="CHEBI:33019"/>
        <dbReference type="ChEBI" id="CHEBI:82748"/>
        <dbReference type="ChEBI" id="CHEBI:83665"/>
        <dbReference type="ChEBI" id="CHEBI:456215"/>
        <dbReference type="EC" id="6.3.4.19"/>
    </reaction>
</comment>
<name>A0A7W6FSY5_9HYPH</name>
<keyword evidence="6" id="KW-0963">Cytoplasm</keyword>
<comment type="subcellular location">
    <subcellularLocation>
        <location evidence="6">Cytoplasm</location>
    </subcellularLocation>
</comment>
<dbReference type="EMBL" id="JACIDO010000001">
    <property type="protein sequence ID" value="MBB3934426.1"/>
    <property type="molecule type" value="Genomic_DNA"/>
</dbReference>
<keyword evidence="3 6" id="KW-0547">Nucleotide-binding</keyword>
<dbReference type="OrthoDB" id="9807403at2"/>
<comment type="function">
    <text evidence="6">Ligates lysine onto the cytidine present at position 34 of the AUA codon-specific tRNA(Ile) that contains the anticodon CAU, in an ATP-dependent manner. Cytidine is converted to lysidine, thus changing the amino acid specificity of the tRNA from methionine to isoleucine.</text>
</comment>
<dbReference type="RefSeq" id="WP_090958341.1">
    <property type="nucleotide sequence ID" value="NZ_FOOA01000001.1"/>
</dbReference>
<dbReference type="Pfam" id="PF01171">
    <property type="entry name" value="ATP_bind_3"/>
    <property type="match status" value="1"/>
</dbReference>
<dbReference type="CDD" id="cd01992">
    <property type="entry name" value="TilS_N"/>
    <property type="match status" value="1"/>
</dbReference>
<dbReference type="GO" id="GO:0032267">
    <property type="term" value="F:tRNA(Ile)-lysidine synthase activity"/>
    <property type="evidence" value="ECO:0007669"/>
    <property type="project" value="UniProtKB-EC"/>
</dbReference>
<evidence type="ECO:0000259" key="7">
    <source>
        <dbReference type="Pfam" id="PF01171"/>
    </source>
</evidence>
<protein>
    <recommendedName>
        <fullName evidence="6">tRNA(Ile)-lysidine synthase</fullName>
        <ecNumber evidence="6">6.3.4.19</ecNumber>
    </recommendedName>
    <alternativeName>
        <fullName evidence="6">tRNA(Ile)-2-lysyl-cytidine synthase</fullName>
    </alternativeName>
    <alternativeName>
        <fullName evidence="6">tRNA(Ile)-lysidine synthetase</fullName>
    </alternativeName>
</protein>
<dbReference type="InterPro" id="IPR014729">
    <property type="entry name" value="Rossmann-like_a/b/a_fold"/>
</dbReference>
<dbReference type="EC" id="6.3.4.19" evidence="6"/>
<dbReference type="GO" id="GO:0006400">
    <property type="term" value="P:tRNA modification"/>
    <property type="evidence" value="ECO:0007669"/>
    <property type="project" value="UniProtKB-UniRule"/>
</dbReference>
<dbReference type="PANTHER" id="PTHR43033:SF1">
    <property type="entry name" value="TRNA(ILE)-LYSIDINE SYNTHASE-RELATED"/>
    <property type="match status" value="1"/>
</dbReference>
<evidence type="ECO:0000256" key="4">
    <source>
        <dbReference type="ARBA" id="ARBA00022840"/>
    </source>
</evidence>
<dbReference type="SUPFAM" id="SSF52402">
    <property type="entry name" value="Adenine nucleotide alpha hydrolases-like"/>
    <property type="match status" value="1"/>
</dbReference>
<keyword evidence="9" id="KW-1185">Reference proteome</keyword>
<dbReference type="NCBIfam" id="TIGR02432">
    <property type="entry name" value="lysidine_TilS_N"/>
    <property type="match status" value="1"/>
</dbReference>
<feature type="binding site" evidence="6">
    <location>
        <begin position="31"/>
        <end position="36"/>
    </location>
    <ligand>
        <name>ATP</name>
        <dbReference type="ChEBI" id="CHEBI:30616"/>
    </ligand>
</feature>
<evidence type="ECO:0000256" key="6">
    <source>
        <dbReference type="HAMAP-Rule" id="MF_01161"/>
    </source>
</evidence>
<keyword evidence="2 6" id="KW-0819">tRNA processing</keyword>
<accession>A0A7W6FSY5</accession>
<evidence type="ECO:0000256" key="3">
    <source>
        <dbReference type="ARBA" id="ARBA00022741"/>
    </source>
</evidence>